<evidence type="ECO:0000256" key="9">
    <source>
        <dbReference type="PIRNR" id="PIRNR000548"/>
    </source>
</evidence>
<accession>A0A6A5V9W3</accession>
<feature type="domain" description="Cyclic nucleotide-binding" evidence="12">
    <location>
        <begin position="327"/>
        <end position="444"/>
    </location>
</feature>
<dbReference type="PROSITE" id="PS00889">
    <property type="entry name" value="CNMP_BINDING_2"/>
    <property type="match status" value="2"/>
</dbReference>
<dbReference type="GO" id="GO:0034236">
    <property type="term" value="F:protein kinase A catalytic subunit binding"/>
    <property type="evidence" value="ECO:0007669"/>
    <property type="project" value="TreeGrafter"/>
</dbReference>
<dbReference type="GO" id="GO:0030552">
    <property type="term" value="F:cAMP binding"/>
    <property type="evidence" value="ECO:0007669"/>
    <property type="project" value="UniProtKB-KW"/>
</dbReference>
<evidence type="ECO:0000256" key="10">
    <source>
        <dbReference type="PIRSR" id="PIRSR000548-1"/>
    </source>
</evidence>
<dbReference type="SUPFAM" id="SSF47391">
    <property type="entry name" value="Dimerization-anchoring domain of cAMP-dependent PK regulatory subunit"/>
    <property type="match status" value="1"/>
</dbReference>
<dbReference type="InterPro" id="IPR014710">
    <property type="entry name" value="RmlC-like_jellyroll"/>
</dbReference>
<feature type="compositionally biased region" description="Basic and acidic residues" evidence="11">
    <location>
        <begin position="106"/>
        <end position="116"/>
    </location>
</feature>
<feature type="compositionally biased region" description="Polar residues" evidence="11">
    <location>
        <begin position="141"/>
        <end position="167"/>
    </location>
</feature>
<evidence type="ECO:0000256" key="6">
    <source>
        <dbReference type="ARBA" id="ARBA00022741"/>
    </source>
</evidence>
<gene>
    <name evidence="13" type="ORF">BU23DRAFT_220803</name>
</gene>
<dbReference type="PROSITE" id="PS50042">
    <property type="entry name" value="CNMP_BINDING_3"/>
    <property type="match status" value="2"/>
</dbReference>
<dbReference type="InterPro" id="IPR018488">
    <property type="entry name" value="cNMP-bd_CS"/>
</dbReference>
<dbReference type="Pfam" id="PF02197">
    <property type="entry name" value="RIIa"/>
    <property type="match status" value="1"/>
</dbReference>
<name>A0A6A5V9W3_9PLEO</name>
<evidence type="ECO:0000256" key="2">
    <source>
        <dbReference type="ARBA" id="ARBA00020355"/>
    </source>
</evidence>
<dbReference type="GO" id="GO:0005829">
    <property type="term" value="C:cytosol"/>
    <property type="evidence" value="ECO:0007669"/>
    <property type="project" value="TreeGrafter"/>
</dbReference>
<feature type="region of interest" description="Disordered" evidence="11">
    <location>
        <begin position="49"/>
        <end position="180"/>
    </location>
</feature>
<feature type="binding site" evidence="10">
    <location>
        <position position="394"/>
    </location>
    <ligand>
        <name>3',5'-cyclic AMP</name>
        <dbReference type="ChEBI" id="CHEBI:58165"/>
        <label>2</label>
    </ligand>
</feature>
<evidence type="ECO:0000256" key="11">
    <source>
        <dbReference type="SAM" id="MobiDB-lite"/>
    </source>
</evidence>
<comment type="similarity">
    <text evidence="1 9">Belongs to the cAMP-dependent kinase regulatory chain family.</text>
</comment>
<evidence type="ECO:0000313" key="13">
    <source>
        <dbReference type="EMBL" id="KAF1970067.1"/>
    </source>
</evidence>
<dbReference type="SMART" id="SM00394">
    <property type="entry name" value="RIIa"/>
    <property type="match status" value="1"/>
</dbReference>
<dbReference type="PANTHER" id="PTHR11635:SF152">
    <property type="entry name" value="CAMP-DEPENDENT PROTEIN KINASE TYPE I REGULATORY SUBUNIT-RELATED"/>
    <property type="match status" value="1"/>
</dbReference>
<keyword evidence="14" id="KW-1185">Reference proteome</keyword>
<sequence>MSLPPDYSNEIAALNREILKHQPQDVLQFCANFFLRRLESQRAEFLLSQQHSSPKGRGMAENSFPGGNPFGTSPSQGSHMQRLEEEDENDAIASPTTAHFPSSAMDRNHQAAREDTFGNFGGFGESLKGRAQPPAHLGGSDPQSFPSNYNLNRRTSVSAESLNPASSEHSEWAPPNHPKTEEQLARLRAAVSGNFLFSHLDDEQTAQVLGALQEKPIPTKGIKVIQQGDVGDYFYVVEKGNFDIYVNKSGKLEAGPDGQGTKVGSVGPGGSFGELALMYNAPRAATVVSSEQSNLWALDRVTFRRILMDSAFQRRRMYEGFLEEVPLLASLTAYERSKIADALESKKFPPGTSVIKEGDVGESFYILESGEAEVYKRGVEQPVNRYQKGDYFGELALLNDAPRAASVVSTTEVKVATLGKNGFQRLLGPVEDIMRRNDPSKSKDADGVDPFTKTS</sequence>
<evidence type="ECO:0000256" key="5">
    <source>
        <dbReference type="ARBA" id="ARBA00022737"/>
    </source>
</evidence>
<dbReference type="InterPro" id="IPR000595">
    <property type="entry name" value="cNMP-bd_dom"/>
</dbReference>
<protein>
    <recommendedName>
        <fullName evidence="2 9">cAMP-dependent protein kinase regulatory subunit</fullName>
    </recommendedName>
</protein>
<reference evidence="13" key="1">
    <citation type="journal article" date="2020" name="Stud. Mycol.">
        <title>101 Dothideomycetes genomes: a test case for predicting lifestyles and emergence of pathogens.</title>
        <authorList>
            <person name="Haridas S."/>
            <person name="Albert R."/>
            <person name="Binder M."/>
            <person name="Bloem J."/>
            <person name="Labutti K."/>
            <person name="Salamov A."/>
            <person name="Andreopoulos B."/>
            <person name="Baker S."/>
            <person name="Barry K."/>
            <person name="Bills G."/>
            <person name="Bluhm B."/>
            <person name="Cannon C."/>
            <person name="Castanera R."/>
            <person name="Culley D."/>
            <person name="Daum C."/>
            <person name="Ezra D."/>
            <person name="Gonzalez J."/>
            <person name="Henrissat B."/>
            <person name="Kuo A."/>
            <person name="Liang C."/>
            <person name="Lipzen A."/>
            <person name="Lutzoni F."/>
            <person name="Magnuson J."/>
            <person name="Mondo S."/>
            <person name="Nolan M."/>
            <person name="Ohm R."/>
            <person name="Pangilinan J."/>
            <person name="Park H.-J."/>
            <person name="Ramirez L."/>
            <person name="Alfaro M."/>
            <person name="Sun H."/>
            <person name="Tritt A."/>
            <person name="Yoshinaga Y."/>
            <person name="Zwiers L.-H."/>
            <person name="Turgeon B."/>
            <person name="Goodwin S."/>
            <person name="Spatafora J."/>
            <person name="Crous P."/>
            <person name="Grigoriev I."/>
        </authorList>
    </citation>
    <scope>NUCLEOTIDE SEQUENCE</scope>
    <source>
        <strain evidence="13">CBS 107.79</strain>
    </source>
</reference>
<dbReference type="AlphaFoldDB" id="A0A6A5V9W3"/>
<dbReference type="Gene3D" id="2.60.120.10">
    <property type="entry name" value="Jelly Rolls"/>
    <property type="match status" value="2"/>
</dbReference>
<dbReference type="PIRSF" id="PIRSF000548">
    <property type="entry name" value="PK_regulatory"/>
    <property type="match status" value="1"/>
</dbReference>
<dbReference type="PANTHER" id="PTHR11635">
    <property type="entry name" value="CAMP-DEPENDENT PROTEIN KINASE REGULATORY CHAIN"/>
    <property type="match status" value="1"/>
</dbReference>
<feature type="binding site" evidence="10">
    <location>
        <position position="283"/>
    </location>
    <ligand>
        <name>3',5'-cyclic AMP</name>
        <dbReference type="ChEBI" id="CHEBI:58165"/>
        <label>1</label>
    </ligand>
</feature>
<comment type="subunit">
    <text evidence="8 9">Tetramer, composed of 2 regulatory (R) and 2 catalytic (C) subunits. In the presence of cAMP it dissociates into 2 active monomeric C subunits and an R dimer.</text>
</comment>
<dbReference type="GO" id="GO:0005952">
    <property type="term" value="C:cAMP-dependent protein kinase complex"/>
    <property type="evidence" value="ECO:0007669"/>
    <property type="project" value="InterPro"/>
</dbReference>
<evidence type="ECO:0000313" key="14">
    <source>
        <dbReference type="Proteomes" id="UP000800036"/>
    </source>
</evidence>
<evidence type="ECO:0000256" key="1">
    <source>
        <dbReference type="ARBA" id="ARBA00005753"/>
    </source>
</evidence>
<organism evidence="13 14">
    <name type="scientific">Bimuria novae-zelandiae CBS 107.79</name>
    <dbReference type="NCBI Taxonomy" id="1447943"/>
    <lineage>
        <taxon>Eukaryota</taxon>
        <taxon>Fungi</taxon>
        <taxon>Dikarya</taxon>
        <taxon>Ascomycota</taxon>
        <taxon>Pezizomycotina</taxon>
        <taxon>Dothideomycetes</taxon>
        <taxon>Pleosporomycetidae</taxon>
        <taxon>Pleosporales</taxon>
        <taxon>Massarineae</taxon>
        <taxon>Didymosphaeriaceae</taxon>
        <taxon>Bimuria</taxon>
    </lineage>
</organism>
<dbReference type="Gene3D" id="1.20.890.10">
    <property type="entry name" value="cAMP-dependent protein kinase regulatory subunit, dimerization-anchoring domain"/>
    <property type="match status" value="1"/>
</dbReference>
<dbReference type="EMBL" id="ML976704">
    <property type="protein sequence ID" value="KAF1970067.1"/>
    <property type="molecule type" value="Genomic_DNA"/>
</dbReference>
<dbReference type="Proteomes" id="UP000800036">
    <property type="component" value="Unassembled WGS sequence"/>
</dbReference>
<dbReference type="OrthoDB" id="417078at2759"/>
<keyword evidence="5" id="KW-0677">Repeat</keyword>
<evidence type="ECO:0000256" key="4">
    <source>
        <dbReference type="ARBA" id="ARBA00022566"/>
    </source>
</evidence>
<dbReference type="CDD" id="cd00038">
    <property type="entry name" value="CAP_ED"/>
    <property type="match status" value="2"/>
</dbReference>
<evidence type="ECO:0000256" key="7">
    <source>
        <dbReference type="ARBA" id="ARBA00023149"/>
    </source>
</evidence>
<feature type="binding site" evidence="10">
    <location>
        <position position="403"/>
    </location>
    <ligand>
        <name>3',5'-cyclic AMP</name>
        <dbReference type="ChEBI" id="CHEBI:58165"/>
        <label>2</label>
    </ligand>
</feature>
<dbReference type="InterPro" id="IPR012198">
    <property type="entry name" value="cAMP_dep_PK_reg_su"/>
</dbReference>
<dbReference type="FunFam" id="2.60.120.10:FF:000039">
    <property type="entry name" value="cAMP-dependent protein kinase regulatory subunit"/>
    <property type="match status" value="1"/>
</dbReference>
<dbReference type="FunFam" id="2.60.120.10:FF:000118">
    <property type="entry name" value="cAMP-dependent protein kinase regulatory subunit"/>
    <property type="match status" value="1"/>
</dbReference>
<proteinExistence type="inferred from homology"/>
<evidence type="ECO:0000256" key="8">
    <source>
        <dbReference type="ARBA" id="ARBA00025979"/>
    </source>
</evidence>
<dbReference type="InterPro" id="IPR050503">
    <property type="entry name" value="cAMP-dep_PK_reg_su-like"/>
</dbReference>
<dbReference type="GO" id="GO:0009267">
    <property type="term" value="P:cellular response to starvation"/>
    <property type="evidence" value="ECO:0007669"/>
    <property type="project" value="UniProtKB-ARBA"/>
</dbReference>
<dbReference type="SMART" id="SM00100">
    <property type="entry name" value="cNMP"/>
    <property type="match status" value="2"/>
</dbReference>
<dbReference type="GO" id="GO:0004862">
    <property type="term" value="F:cAMP-dependent protein kinase inhibitor activity"/>
    <property type="evidence" value="ECO:0007669"/>
    <property type="project" value="TreeGrafter"/>
</dbReference>
<dbReference type="PROSITE" id="PS00888">
    <property type="entry name" value="CNMP_BINDING_1"/>
    <property type="match status" value="2"/>
</dbReference>
<dbReference type="CDD" id="cd12098">
    <property type="entry name" value="DD_R_ScPKA-like"/>
    <property type="match status" value="1"/>
</dbReference>
<dbReference type="GO" id="GO:0005634">
    <property type="term" value="C:nucleus"/>
    <property type="evidence" value="ECO:0007669"/>
    <property type="project" value="TreeGrafter"/>
</dbReference>
<evidence type="ECO:0000256" key="3">
    <source>
        <dbReference type="ARBA" id="ARBA00022553"/>
    </source>
</evidence>
<feature type="compositionally biased region" description="Polar residues" evidence="11">
    <location>
        <begin position="70"/>
        <end position="79"/>
    </location>
</feature>
<feature type="region of interest" description="Disordered" evidence="11">
    <location>
        <begin position="432"/>
        <end position="455"/>
    </location>
</feature>
<keyword evidence="7 9" id="KW-0114">cAMP</keyword>
<evidence type="ECO:0000259" key="12">
    <source>
        <dbReference type="PROSITE" id="PS50042"/>
    </source>
</evidence>
<keyword evidence="4 9" id="KW-0116">cAMP-binding</keyword>
<dbReference type="PRINTS" id="PR00103">
    <property type="entry name" value="CAMPKINASE"/>
</dbReference>
<feature type="domain" description="Cyclic nucleotide-binding" evidence="12">
    <location>
        <begin position="196"/>
        <end position="324"/>
    </location>
</feature>
<dbReference type="InterPro" id="IPR018490">
    <property type="entry name" value="cNMP-bd_dom_sf"/>
</dbReference>
<dbReference type="SUPFAM" id="SSF51206">
    <property type="entry name" value="cAMP-binding domain-like"/>
    <property type="match status" value="2"/>
</dbReference>
<feature type="compositionally biased region" description="Basic and acidic residues" evidence="11">
    <location>
        <begin position="432"/>
        <end position="446"/>
    </location>
</feature>
<dbReference type="Pfam" id="PF00027">
    <property type="entry name" value="cNMP_binding"/>
    <property type="match status" value="2"/>
</dbReference>
<keyword evidence="6 9" id="KW-0547">Nucleotide-binding</keyword>
<dbReference type="InterPro" id="IPR003117">
    <property type="entry name" value="cAMP_dep_PK_reg_su_I/II_a/b"/>
</dbReference>
<keyword evidence="3" id="KW-0597">Phosphoprotein</keyword>
<feature type="binding site" evidence="10">
    <location>
        <position position="274"/>
    </location>
    <ligand>
        <name>3',5'-cyclic AMP</name>
        <dbReference type="ChEBI" id="CHEBI:58165"/>
        <label>1</label>
    </ligand>
</feature>